<name>A0A447TIH1_CHRVL</name>
<evidence type="ECO:0000256" key="2">
    <source>
        <dbReference type="SAM" id="SignalP"/>
    </source>
</evidence>
<reference evidence="3 4" key="1">
    <citation type="submission" date="2018-12" db="EMBL/GenBank/DDBJ databases">
        <authorList>
            <consortium name="Pathogen Informatics"/>
        </authorList>
    </citation>
    <scope>NUCLEOTIDE SEQUENCE [LARGE SCALE GENOMIC DNA]</scope>
    <source>
        <strain evidence="3 4">NCTC9695</strain>
    </source>
</reference>
<protein>
    <submittedName>
        <fullName evidence="3">Uncharacterized protein</fullName>
    </submittedName>
</protein>
<dbReference type="Proteomes" id="UP000275777">
    <property type="component" value="Chromosome"/>
</dbReference>
<evidence type="ECO:0000313" key="4">
    <source>
        <dbReference type="Proteomes" id="UP000275777"/>
    </source>
</evidence>
<evidence type="ECO:0000313" key="3">
    <source>
        <dbReference type="EMBL" id="VEB44631.1"/>
    </source>
</evidence>
<dbReference type="Gene3D" id="2.60.40.2970">
    <property type="match status" value="1"/>
</dbReference>
<dbReference type="EMBL" id="LR134182">
    <property type="protein sequence ID" value="VEB44631.1"/>
    <property type="molecule type" value="Genomic_DNA"/>
</dbReference>
<accession>A0A447TIH1</accession>
<feature type="chain" id="PRO_5019230771" evidence="2">
    <location>
        <begin position="21"/>
        <end position="194"/>
    </location>
</feature>
<feature type="compositionally biased region" description="Basic residues" evidence="1">
    <location>
        <begin position="150"/>
        <end position="161"/>
    </location>
</feature>
<organism evidence="3 4">
    <name type="scientific">Chromobacterium violaceum</name>
    <dbReference type="NCBI Taxonomy" id="536"/>
    <lineage>
        <taxon>Bacteria</taxon>
        <taxon>Pseudomonadati</taxon>
        <taxon>Pseudomonadota</taxon>
        <taxon>Betaproteobacteria</taxon>
        <taxon>Neisseriales</taxon>
        <taxon>Chromobacteriaceae</taxon>
        <taxon>Chromobacterium</taxon>
    </lineage>
</organism>
<feature type="region of interest" description="Disordered" evidence="1">
    <location>
        <begin position="144"/>
        <end position="166"/>
    </location>
</feature>
<sequence length="194" mass="21191">MDKRLPIAAAALLLASSAFAGDLQVSLGQPTVSASQDVDVTVTYRNTGKETLHVYRWYLPGKELQEQFLAVNVNGKQAEYLGPRYKRVVPSLRDTVSLAPGATLNAKVRVSDYYDLSKGGQLSVRFESSSNKVLNHSLPAGVSAKSAGTIRRRTKRSRRTRSAATAAARSARCCSVRRRLSWSGRRWPAPRSAA</sequence>
<proteinExistence type="predicted"/>
<feature type="signal peptide" evidence="2">
    <location>
        <begin position="1"/>
        <end position="20"/>
    </location>
</feature>
<dbReference type="AlphaFoldDB" id="A0A447TIH1"/>
<keyword evidence="2" id="KW-0732">Signal</keyword>
<gene>
    <name evidence="3" type="ORF">NCTC9695_05122</name>
</gene>
<evidence type="ECO:0000256" key="1">
    <source>
        <dbReference type="SAM" id="MobiDB-lite"/>
    </source>
</evidence>